<dbReference type="InterPro" id="IPR052032">
    <property type="entry name" value="ATP-dep_AA_Ligase"/>
</dbReference>
<dbReference type="GO" id="GO:0005524">
    <property type="term" value="F:ATP binding"/>
    <property type="evidence" value="ECO:0007669"/>
    <property type="project" value="UniProtKB-UniRule"/>
</dbReference>
<dbReference type="GO" id="GO:0016874">
    <property type="term" value="F:ligase activity"/>
    <property type="evidence" value="ECO:0007669"/>
    <property type="project" value="UniProtKB-KW"/>
</dbReference>
<dbReference type="PROSITE" id="PS50975">
    <property type="entry name" value="ATP_GRASP"/>
    <property type="match status" value="1"/>
</dbReference>
<name>A0A134A2K9_9BACL</name>
<sequence length="387" mass="45079">MNYIVISPYYPHNFQKFSIELKNQGINVLGIGEEPYEQLDQRLKEALTEYFRVNSLDDVDEVKRAVAFLYHKHGHIDRIESQNEHWMELDAAIRTQFNVFGLKEHDLKKTKHKSEMKKYFEKAGVPVVPGFLVKKEGDIEKGVKKLKLPLIAKPDNGVGASATYKLKDKKDVENFKKEWDGTTHYFLEPFVDNSDIVTFDGLVDAKGNIVFYTSIVYYHTPLDLLNNNTLDWVYYIDKDLDPKLVEYGKNAVKAFGMKERFFHIEFFKTKDDYIAIEYNNRPAGAFAVDVYNFAHSTDYFRVYAEVVNGTFNGLNVDEKYGLASTRRDYKDYVHSDEDIRNKYQDKLKAVLRMPEAFAELQGNTMYVLVADTLEEMKEMERFVGKLK</sequence>
<dbReference type="OrthoDB" id="24041at2"/>
<keyword evidence="1" id="KW-0436">Ligase</keyword>
<keyword evidence="2 4" id="KW-0547">Nucleotide-binding</keyword>
<dbReference type="Proteomes" id="UP000070355">
    <property type="component" value="Unassembled WGS sequence"/>
</dbReference>
<dbReference type="EMBL" id="LSDC01000030">
    <property type="protein sequence ID" value="KXB61941.1"/>
    <property type="molecule type" value="Genomic_DNA"/>
</dbReference>
<evidence type="ECO:0000256" key="3">
    <source>
        <dbReference type="ARBA" id="ARBA00022840"/>
    </source>
</evidence>
<keyword evidence="3 4" id="KW-0067">ATP-binding</keyword>
<dbReference type="AlphaFoldDB" id="A0A134A2K9"/>
<organism evidence="6 7">
    <name type="scientific">Gemella haemolysans</name>
    <dbReference type="NCBI Taxonomy" id="1379"/>
    <lineage>
        <taxon>Bacteria</taxon>
        <taxon>Bacillati</taxon>
        <taxon>Bacillota</taxon>
        <taxon>Bacilli</taxon>
        <taxon>Bacillales</taxon>
        <taxon>Gemellaceae</taxon>
        <taxon>Gemella</taxon>
    </lineage>
</organism>
<dbReference type="InterPro" id="IPR011761">
    <property type="entry name" value="ATP-grasp"/>
</dbReference>
<evidence type="ECO:0000256" key="1">
    <source>
        <dbReference type="ARBA" id="ARBA00022598"/>
    </source>
</evidence>
<dbReference type="InterPro" id="IPR013815">
    <property type="entry name" value="ATP_grasp_subdomain_1"/>
</dbReference>
<reference evidence="7" key="1">
    <citation type="submission" date="2016-01" db="EMBL/GenBank/DDBJ databases">
        <authorList>
            <person name="Mitreva M."/>
            <person name="Pepin K.H."/>
            <person name="Mihindukulasuriya K.A."/>
            <person name="Fulton R."/>
            <person name="Fronick C."/>
            <person name="O'Laughlin M."/>
            <person name="Miner T."/>
            <person name="Herter B."/>
            <person name="Rosa B.A."/>
            <person name="Cordes M."/>
            <person name="Tomlinson C."/>
            <person name="Wollam A."/>
            <person name="Palsikar V.B."/>
            <person name="Mardis E.R."/>
            <person name="Wilson R.K."/>
        </authorList>
    </citation>
    <scope>NUCLEOTIDE SEQUENCE [LARGE SCALE GENOMIC DNA]</scope>
    <source>
        <strain evidence="7">DNF01167</strain>
    </source>
</reference>
<dbReference type="Gene3D" id="3.30.1490.20">
    <property type="entry name" value="ATP-grasp fold, A domain"/>
    <property type="match status" value="1"/>
</dbReference>
<dbReference type="GO" id="GO:0046872">
    <property type="term" value="F:metal ion binding"/>
    <property type="evidence" value="ECO:0007669"/>
    <property type="project" value="InterPro"/>
</dbReference>
<proteinExistence type="predicted"/>
<evidence type="ECO:0000256" key="2">
    <source>
        <dbReference type="ARBA" id="ARBA00022741"/>
    </source>
</evidence>
<dbReference type="PANTHER" id="PTHR43585:SF2">
    <property type="entry name" value="ATP-GRASP ENZYME FSQD"/>
    <property type="match status" value="1"/>
</dbReference>
<protein>
    <recommendedName>
        <fullName evidence="5">ATP-grasp domain-containing protein</fullName>
    </recommendedName>
</protein>
<evidence type="ECO:0000259" key="5">
    <source>
        <dbReference type="PROSITE" id="PS50975"/>
    </source>
</evidence>
<comment type="caution">
    <text evidence="6">The sequence shown here is derived from an EMBL/GenBank/DDBJ whole genome shotgun (WGS) entry which is preliminary data.</text>
</comment>
<dbReference type="RefSeq" id="WP_060913783.1">
    <property type="nucleotide sequence ID" value="NZ_KQ959936.1"/>
</dbReference>
<dbReference type="Gene3D" id="3.30.470.20">
    <property type="entry name" value="ATP-grasp fold, B domain"/>
    <property type="match status" value="1"/>
</dbReference>
<dbReference type="PANTHER" id="PTHR43585">
    <property type="entry name" value="FUMIPYRROLE BIOSYNTHESIS PROTEIN C"/>
    <property type="match status" value="1"/>
</dbReference>
<accession>A0A134A2K9</accession>
<dbReference type="SUPFAM" id="SSF56059">
    <property type="entry name" value="Glutathione synthetase ATP-binding domain-like"/>
    <property type="match status" value="1"/>
</dbReference>
<evidence type="ECO:0000256" key="4">
    <source>
        <dbReference type="PROSITE-ProRule" id="PRU00409"/>
    </source>
</evidence>
<dbReference type="Gene3D" id="3.40.50.20">
    <property type="match status" value="1"/>
</dbReference>
<evidence type="ECO:0000313" key="6">
    <source>
        <dbReference type="EMBL" id="KXB61941.1"/>
    </source>
</evidence>
<gene>
    <name evidence="6" type="ORF">HMPREF3186_00507</name>
</gene>
<dbReference type="PATRIC" id="fig|1379.3.peg.503"/>
<evidence type="ECO:0000313" key="7">
    <source>
        <dbReference type="Proteomes" id="UP000070355"/>
    </source>
</evidence>
<dbReference type="STRING" id="1379.HMPREF3186_00507"/>
<feature type="domain" description="ATP-grasp" evidence="5">
    <location>
        <begin position="117"/>
        <end position="308"/>
    </location>
</feature>